<comment type="caution">
    <text evidence="2">The sequence shown here is derived from an EMBL/GenBank/DDBJ whole genome shotgun (WGS) entry which is preliminary data.</text>
</comment>
<gene>
    <name evidence="2" type="ORF">RchiOBHm_Chr6g0268501</name>
</gene>
<evidence type="ECO:0000313" key="2">
    <source>
        <dbReference type="EMBL" id="PRQ24086.1"/>
    </source>
</evidence>
<dbReference type="AlphaFoldDB" id="A0A2P6PQA7"/>
<dbReference type="Gramene" id="PRQ24086">
    <property type="protein sequence ID" value="PRQ24086"/>
    <property type="gene ID" value="RchiOBHm_Chr6g0268501"/>
</dbReference>
<protein>
    <submittedName>
        <fullName evidence="2">Uncharacterized protein</fullName>
    </submittedName>
</protein>
<proteinExistence type="predicted"/>
<feature type="transmembrane region" description="Helical" evidence="1">
    <location>
        <begin position="59"/>
        <end position="82"/>
    </location>
</feature>
<organism evidence="2 3">
    <name type="scientific">Rosa chinensis</name>
    <name type="common">China rose</name>
    <dbReference type="NCBI Taxonomy" id="74649"/>
    <lineage>
        <taxon>Eukaryota</taxon>
        <taxon>Viridiplantae</taxon>
        <taxon>Streptophyta</taxon>
        <taxon>Embryophyta</taxon>
        <taxon>Tracheophyta</taxon>
        <taxon>Spermatophyta</taxon>
        <taxon>Magnoliopsida</taxon>
        <taxon>eudicotyledons</taxon>
        <taxon>Gunneridae</taxon>
        <taxon>Pentapetalae</taxon>
        <taxon>rosids</taxon>
        <taxon>fabids</taxon>
        <taxon>Rosales</taxon>
        <taxon>Rosaceae</taxon>
        <taxon>Rosoideae</taxon>
        <taxon>Rosoideae incertae sedis</taxon>
        <taxon>Rosa</taxon>
    </lineage>
</organism>
<dbReference type="Proteomes" id="UP000238479">
    <property type="component" value="Chromosome 6"/>
</dbReference>
<evidence type="ECO:0000256" key="1">
    <source>
        <dbReference type="SAM" id="Phobius"/>
    </source>
</evidence>
<reference evidence="2 3" key="1">
    <citation type="journal article" date="2018" name="Nat. Genet.">
        <title>The Rosa genome provides new insights in the design of modern roses.</title>
        <authorList>
            <person name="Bendahmane M."/>
        </authorList>
    </citation>
    <scope>NUCLEOTIDE SEQUENCE [LARGE SCALE GENOMIC DNA]</scope>
    <source>
        <strain evidence="3">cv. Old Blush</strain>
    </source>
</reference>
<accession>A0A2P6PQA7</accession>
<keyword evidence="3" id="KW-1185">Reference proteome</keyword>
<name>A0A2P6PQA7_ROSCH</name>
<keyword evidence="1" id="KW-1133">Transmembrane helix</keyword>
<evidence type="ECO:0000313" key="3">
    <source>
        <dbReference type="Proteomes" id="UP000238479"/>
    </source>
</evidence>
<keyword evidence="1" id="KW-0472">Membrane</keyword>
<sequence length="90" mass="10925">MINKRYKFNMTPCFVKCSYHHPHESLQKRSKLDPRIKIPSCRAPRNLRGELCERERESIFFFVFFFLVHIITTVYCSDMQIYQVYNLLSN</sequence>
<keyword evidence="1" id="KW-0812">Transmembrane</keyword>
<dbReference type="EMBL" id="PDCK01000044">
    <property type="protein sequence ID" value="PRQ24086.1"/>
    <property type="molecule type" value="Genomic_DNA"/>
</dbReference>